<dbReference type="Gene3D" id="1.20.120.50">
    <property type="entry name" value="Hemerythrin-like"/>
    <property type="match status" value="1"/>
</dbReference>
<keyword evidence="6" id="KW-1185">Reference proteome</keyword>
<dbReference type="SUPFAM" id="SSF47188">
    <property type="entry name" value="Hemerythrin-like"/>
    <property type="match status" value="1"/>
</dbReference>
<feature type="domain" description="Hemerythrin-like" evidence="4">
    <location>
        <begin position="4"/>
        <end position="121"/>
    </location>
</feature>
<evidence type="ECO:0000256" key="3">
    <source>
        <dbReference type="ARBA" id="ARBA00023004"/>
    </source>
</evidence>
<dbReference type="Pfam" id="PF01814">
    <property type="entry name" value="Hemerythrin"/>
    <property type="match status" value="1"/>
</dbReference>
<organism evidence="5 6">
    <name type="scientific">[Clostridium] polysaccharolyticum</name>
    <dbReference type="NCBI Taxonomy" id="29364"/>
    <lineage>
        <taxon>Bacteria</taxon>
        <taxon>Bacillati</taxon>
        <taxon>Bacillota</taxon>
        <taxon>Clostridia</taxon>
        <taxon>Lachnospirales</taxon>
        <taxon>Lachnospiraceae</taxon>
    </lineage>
</organism>
<keyword evidence="2" id="KW-0479">Metal-binding</keyword>
<accession>A0A1I0E816</accession>
<name>A0A1I0E816_9FIRM</name>
<reference evidence="5 6" key="1">
    <citation type="submission" date="2016-10" db="EMBL/GenBank/DDBJ databases">
        <authorList>
            <person name="de Groot N.N."/>
        </authorList>
    </citation>
    <scope>NUCLEOTIDE SEQUENCE [LARGE SCALE GENOMIC DNA]</scope>
    <source>
        <strain evidence="5 6">DSM 1801</strain>
    </source>
</reference>
<evidence type="ECO:0000256" key="1">
    <source>
        <dbReference type="ARBA" id="ARBA00010587"/>
    </source>
</evidence>
<evidence type="ECO:0000259" key="4">
    <source>
        <dbReference type="Pfam" id="PF01814"/>
    </source>
</evidence>
<comment type="similarity">
    <text evidence="1">Belongs to the hemerythrin family.</text>
</comment>
<dbReference type="EMBL" id="FOHN01000019">
    <property type="protein sequence ID" value="SET41142.1"/>
    <property type="molecule type" value="Genomic_DNA"/>
</dbReference>
<dbReference type="Proteomes" id="UP000199800">
    <property type="component" value="Unassembled WGS sequence"/>
</dbReference>
<dbReference type="PANTHER" id="PTHR37164:SF1">
    <property type="entry name" value="BACTERIOHEMERYTHRIN"/>
    <property type="match status" value="1"/>
</dbReference>
<evidence type="ECO:0000256" key="2">
    <source>
        <dbReference type="ARBA" id="ARBA00022723"/>
    </source>
</evidence>
<dbReference type="NCBIfam" id="TIGR02481">
    <property type="entry name" value="hemeryth_dom"/>
    <property type="match status" value="1"/>
</dbReference>
<dbReference type="STRING" id="29364.SAMN04487772_11923"/>
<dbReference type="GO" id="GO:0046872">
    <property type="term" value="F:metal ion binding"/>
    <property type="evidence" value="ECO:0007669"/>
    <property type="project" value="UniProtKB-KW"/>
</dbReference>
<dbReference type="PANTHER" id="PTHR37164">
    <property type="entry name" value="BACTERIOHEMERYTHRIN"/>
    <property type="match status" value="1"/>
</dbReference>
<dbReference type="InterPro" id="IPR012312">
    <property type="entry name" value="Hemerythrin-like"/>
</dbReference>
<evidence type="ECO:0000313" key="5">
    <source>
        <dbReference type="EMBL" id="SET41142.1"/>
    </source>
</evidence>
<dbReference type="InterPro" id="IPR035938">
    <property type="entry name" value="Hemerythrin-like_sf"/>
</dbReference>
<gene>
    <name evidence="5" type="ORF">SAMN04487772_11923</name>
</gene>
<proteinExistence type="inferred from homology"/>
<dbReference type="InterPro" id="IPR050669">
    <property type="entry name" value="Hemerythrin"/>
</dbReference>
<protein>
    <submittedName>
        <fullName evidence="5">Hemerythrin</fullName>
    </submittedName>
</protein>
<sequence>METKISKIDIQHKEFFRIGRNMEQLLLTKCANVTEKELLDIVCELREYVGYDFYEEEVIMKDAGYSKLDEHVKQHNQFKSRIMNINCPALAANPYKELSKIRNFVVDWVFDHMLHEDMDMAREVRGKLG</sequence>
<keyword evidence="3" id="KW-0408">Iron</keyword>
<evidence type="ECO:0000313" key="6">
    <source>
        <dbReference type="Proteomes" id="UP000199800"/>
    </source>
</evidence>
<dbReference type="InterPro" id="IPR012827">
    <property type="entry name" value="Hemerythrin_metal-bd"/>
</dbReference>
<dbReference type="CDD" id="cd12107">
    <property type="entry name" value="Hemerythrin"/>
    <property type="match status" value="1"/>
</dbReference>
<dbReference type="AlphaFoldDB" id="A0A1I0E816"/>